<reference evidence="2 3" key="1">
    <citation type="journal article" date="2016" name="Nat. Commun.">
        <title>Thousands of microbial genomes shed light on interconnected biogeochemical processes in an aquifer system.</title>
        <authorList>
            <person name="Anantharaman K."/>
            <person name="Brown C.T."/>
            <person name="Hug L.A."/>
            <person name="Sharon I."/>
            <person name="Castelle C.J."/>
            <person name="Probst A.J."/>
            <person name="Thomas B.C."/>
            <person name="Singh A."/>
            <person name="Wilkins M.J."/>
            <person name="Karaoz U."/>
            <person name="Brodie E.L."/>
            <person name="Williams K.H."/>
            <person name="Hubbard S.S."/>
            <person name="Banfield J.F."/>
        </authorList>
    </citation>
    <scope>NUCLEOTIDE SEQUENCE [LARGE SCALE GENOMIC DNA]</scope>
</reference>
<accession>A0A1G2MHX4</accession>
<gene>
    <name evidence="2" type="ORF">A2W52_04080</name>
</gene>
<evidence type="ECO:0000313" key="3">
    <source>
        <dbReference type="Proteomes" id="UP000176493"/>
    </source>
</evidence>
<dbReference type="AlphaFoldDB" id="A0A1G2MHX4"/>
<proteinExistence type="predicted"/>
<feature type="domain" description="DUF5678" evidence="1">
    <location>
        <begin position="10"/>
        <end position="56"/>
    </location>
</feature>
<evidence type="ECO:0000313" key="2">
    <source>
        <dbReference type="EMBL" id="OHA23324.1"/>
    </source>
</evidence>
<protein>
    <recommendedName>
        <fullName evidence="1">DUF5678 domain-containing protein</fullName>
    </recommendedName>
</protein>
<organism evidence="2 3">
    <name type="scientific">Candidatus Taylorbacteria bacterium RIFCSPHIGHO2_02_49_25</name>
    <dbReference type="NCBI Taxonomy" id="1802305"/>
    <lineage>
        <taxon>Bacteria</taxon>
        <taxon>Candidatus Tayloriibacteriota</taxon>
    </lineage>
</organism>
<sequence length="68" mass="7678">MTKAKDWSKIYKKYKGLWVALADDEETVIGSGKTAKEAWDKARTRGYGKPIMARMPEQLITYIGGSHT</sequence>
<dbReference type="Pfam" id="PF18929">
    <property type="entry name" value="DUF5678"/>
    <property type="match status" value="1"/>
</dbReference>
<dbReference type="Proteomes" id="UP000176493">
    <property type="component" value="Unassembled WGS sequence"/>
</dbReference>
<comment type="caution">
    <text evidence="2">The sequence shown here is derived from an EMBL/GenBank/DDBJ whole genome shotgun (WGS) entry which is preliminary data.</text>
</comment>
<dbReference type="EMBL" id="MHRJ01000010">
    <property type="protein sequence ID" value="OHA23324.1"/>
    <property type="molecule type" value="Genomic_DNA"/>
</dbReference>
<name>A0A1G2MHX4_9BACT</name>
<evidence type="ECO:0000259" key="1">
    <source>
        <dbReference type="Pfam" id="PF18929"/>
    </source>
</evidence>
<dbReference type="InterPro" id="IPR043734">
    <property type="entry name" value="DUF5678"/>
</dbReference>